<evidence type="ECO:0000256" key="2">
    <source>
        <dbReference type="ARBA" id="ARBA00022475"/>
    </source>
</evidence>
<dbReference type="InterPro" id="IPR022791">
    <property type="entry name" value="L-PG_synthase/AglD"/>
</dbReference>
<comment type="subcellular location">
    <subcellularLocation>
        <location evidence="1 6">Cell membrane</location>
        <topology evidence="1 6">Multi-pass membrane protein</topology>
    </subcellularLocation>
</comment>
<feature type="transmembrane region" description="Helical" evidence="6">
    <location>
        <begin position="120"/>
        <end position="143"/>
    </location>
</feature>
<comment type="function">
    <text evidence="6">Catalyzes the transfer of a lysyl group from L-lysyl-tRNA(Lys) to membrane-bound phosphatidylglycerol (PG), which produces lysylphosphatidylglycerol (LPG), a major component of the bacterial membrane with a positive net charge. LPG synthesis contributes to bacterial virulence as it is involved in the resistance mechanism against cationic antimicrobial peptides (CAMP) produces by the host's immune system (defensins, cathelicidins) and by the competing microorganisms.</text>
</comment>
<feature type="transmembrane region" description="Helical" evidence="6">
    <location>
        <begin position="37"/>
        <end position="57"/>
    </location>
</feature>
<evidence type="ECO:0000256" key="6">
    <source>
        <dbReference type="RuleBase" id="RU363042"/>
    </source>
</evidence>
<sequence>MKRAVIIGGGLVMTAVFVWLSMQWFHGRQMDAAFKRLLHSPGWIAAMTVGYGCSFWLKAVAWRLYVARENEDRLRTYMYPLLVSLLVNHILPVKLGDLARTGMLARQSKVRFDDALHSVAMMRLLDMVSLLLIGSIGAITLGLSVSPRFLLVMIVLGVVMLALAAWLSRKWKPFQRHFDRLWTTIRSRRGAAVALLTLASWVLEGAVVYGVVHALNLQVGLLQAVWANSMTIAGQLFHVTPGGIGTYETTLTASLGLLGIAGSDGYTAALLSHGYKFGFAYTAGAAALVLGAVSWRELKEWFGLKDRGRQKKS</sequence>
<dbReference type="RefSeq" id="WP_210660761.1">
    <property type="nucleotide sequence ID" value="NZ_JAGKSP010000008.1"/>
</dbReference>
<feature type="transmembrane region" description="Helical" evidence="6">
    <location>
        <begin position="149"/>
        <end position="169"/>
    </location>
</feature>
<comment type="caution">
    <text evidence="7">The sequence shown here is derived from an EMBL/GenBank/DDBJ whole genome shotgun (WGS) entry which is preliminary data.</text>
</comment>
<keyword evidence="2" id="KW-1003">Cell membrane</keyword>
<feature type="transmembrane region" description="Helical" evidence="6">
    <location>
        <begin position="6"/>
        <end position="25"/>
    </location>
</feature>
<keyword evidence="4 6" id="KW-1133">Transmembrane helix</keyword>
<evidence type="ECO:0000256" key="4">
    <source>
        <dbReference type="ARBA" id="ARBA00022989"/>
    </source>
</evidence>
<accession>A0ABS5CG30</accession>
<evidence type="ECO:0000256" key="3">
    <source>
        <dbReference type="ARBA" id="ARBA00022692"/>
    </source>
</evidence>
<dbReference type="EC" id="2.3.2.3" evidence="6"/>
<dbReference type="PANTHER" id="PTHR39087">
    <property type="entry name" value="UPF0104 MEMBRANE PROTEIN MJ1595"/>
    <property type="match status" value="1"/>
</dbReference>
<dbReference type="PANTHER" id="PTHR39087:SF2">
    <property type="entry name" value="UPF0104 MEMBRANE PROTEIN MJ1595"/>
    <property type="match status" value="1"/>
</dbReference>
<name>A0ABS5CG30_9BACL</name>
<feature type="transmembrane region" description="Helical" evidence="6">
    <location>
        <begin position="277"/>
        <end position="295"/>
    </location>
</feature>
<gene>
    <name evidence="6" type="primary">mprF</name>
    <name evidence="7" type="ORF">I8J30_18980</name>
</gene>
<keyword evidence="3 6" id="KW-0812">Transmembrane</keyword>
<dbReference type="EMBL" id="JAGKSP010000008">
    <property type="protein sequence ID" value="MBP3964809.1"/>
    <property type="molecule type" value="Genomic_DNA"/>
</dbReference>
<proteinExistence type="inferred from homology"/>
<keyword evidence="5 6" id="KW-0472">Membrane</keyword>
<protein>
    <recommendedName>
        <fullName evidence="6">Phosphatidylglycerol lysyltransferase</fullName>
        <ecNumber evidence="6">2.3.2.3</ecNumber>
    </recommendedName>
    <alternativeName>
        <fullName evidence="6">Lysylphosphatidylglycerol synthase</fullName>
    </alternativeName>
</protein>
<keyword evidence="6" id="KW-0808">Transferase</keyword>
<evidence type="ECO:0000256" key="1">
    <source>
        <dbReference type="ARBA" id="ARBA00004651"/>
    </source>
</evidence>
<organism evidence="7 8">
    <name type="scientific">Paenibacillus lignilyticus</name>
    <dbReference type="NCBI Taxonomy" id="1172615"/>
    <lineage>
        <taxon>Bacteria</taxon>
        <taxon>Bacillati</taxon>
        <taxon>Bacillota</taxon>
        <taxon>Bacilli</taxon>
        <taxon>Bacillales</taxon>
        <taxon>Paenibacillaceae</taxon>
        <taxon>Paenibacillus</taxon>
    </lineage>
</organism>
<comment type="catalytic activity">
    <reaction evidence="6">
        <text>L-lysyl-tRNA(Lys) + a 1,2-diacyl-sn-glycero-3-phospho-(1'-sn-glycerol) = a 1,2-diacyl-sn-glycero-3-phospho-1'-(3'-O-L-lysyl)-sn-glycerol + tRNA(Lys)</text>
        <dbReference type="Rhea" id="RHEA:10668"/>
        <dbReference type="Rhea" id="RHEA-COMP:9696"/>
        <dbReference type="Rhea" id="RHEA-COMP:9697"/>
        <dbReference type="ChEBI" id="CHEBI:64716"/>
        <dbReference type="ChEBI" id="CHEBI:75792"/>
        <dbReference type="ChEBI" id="CHEBI:78442"/>
        <dbReference type="ChEBI" id="CHEBI:78529"/>
        <dbReference type="EC" id="2.3.2.3"/>
    </reaction>
</comment>
<feature type="transmembrane region" description="Helical" evidence="6">
    <location>
        <begin position="190"/>
        <end position="212"/>
    </location>
</feature>
<keyword evidence="6" id="KW-0443">Lipid metabolism</keyword>
<keyword evidence="6" id="KW-0046">Antibiotic resistance</keyword>
<evidence type="ECO:0000313" key="8">
    <source>
        <dbReference type="Proteomes" id="UP000673394"/>
    </source>
</evidence>
<evidence type="ECO:0000313" key="7">
    <source>
        <dbReference type="EMBL" id="MBP3964809.1"/>
    </source>
</evidence>
<dbReference type="Pfam" id="PF03706">
    <property type="entry name" value="LPG_synthase_TM"/>
    <property type="match status" value="1"/>
</dbReference>
<keyword evidence="8" id="KW-1185">Reference proteome</keyword>
<evidence type="ECO:0000256" key="5">
    <source>
        <dbReference type="ARBA" id="ARBA00023136"/>
    </source>
</evidence>
<dbReference type="Proteomes" id="UP000673394">
    <property type="component" value="Unassembled WGS sequence"/>
</dbReference>
<comment type="similarity">
    <text evidence="6">Belongs to the LPG synthase family.</text>
</comment>
<reference evidence="7 8" key="1">
    <citation type="submission" date="2021-04" db="EMBL/GenBank/DDBJ databases">
        <title>Paenibacillus sp. DLE-14 whole genome sequence.</title>
        <authorList>
            <person name="Ham Y.J."/>
        </authorList>
    </citation>
    <scope>NUCLEOTIDE SEQUENCE [LARGE SCALE GENOMIC DNA]</scope>
    <source>
        <strain evidence="7 8">DLE-14</strain>
    </source>
</reference>